<dbReference type="PROSITE" id="PS50801">
    <property type="entry name" value="STAS"/>
    <property type="match status" value="1"/>
</dbReference>
<feature type="transmembrane region" description="Helical" evidence="5">
    <location>
        <begin position="198"/>
        <end position="214"/>
    </location>
</feature>
<dbReference type="Pfam" id="PF01740">
    <property type="entry name" value="STAS"/>
    <property type="match status" value="1"/>
</dbReference>
<comment type="subcellular location">
    <subcellularLocation>
        <location evidence="1">Membrane</location>
        <topology evidence="1">Multi-pass membrane protein</topology>
    </subcellularLocation>
</comment>
<protein>
    <submittedName>
        <fullName evidence="7">SulP family inorganic anion transporter</fullName>
    </submittedName>
</protein>
<dbReference type="PANTHER" id="PTHR11814">
    <property type="entry name" value="SULFATE TRANSPORTER"/>
    <property type="match status" value="1"/>
</dbReference>
<keyword evidence="3 5" id="KW-1133">Transmembrane helix</keyword>
<feature type="transmembrane region" description="Helical" evidence="5">
    <location>
        <begin position="96"/>
        <end position="118"/>
    </location>
</feature>
<dbReference type="InterPro" id="IPR036513">
    <property type="entry name" value="STAS_dom_sf"/>
</dbReference>
<evidence type="ECO:0000256" key="4">
    <source>
        <dbReference type="ARBA" id="ARBA00023136"/>
    </source>
</evidence>
<evidence type="ECO:0000256" key="1">
    <source>
        <dbReference type="ARBA" id="ARBA00004141"/>
    </source>
</evidence>
<dbReference type="AlphaFoldDB" id="A0A3N6N425"/>
<dbReference type="Gene3D" id="3.30.750.24">
    <property type="entry name" value="STAS domain"/>
    <property type="match status" value="1"/>
</dbReference>
<feature type="domain" description="STAS" evidence="6">
    <location>
        <begin position="431"/>
        <end position="553"/>
    </location>
</feature>
<feature type="transmembrane region" description="Helical" evidence="5">
    <location>
        <begin position="173"/>
        <end position="191"/>
    </location>
</feature>
<feature type="transmembrane region" description="Helical" evidence="5">
    <location>
        <begin position="46"/>
        <end position="62"/>
    </location>
</feature>
<evidence type="ECO:0000256" key="3">
    <source>
        <dbReference type="ARBA" id="ARBA00022989"/>
    </source>
</evidence>
<comment type="caution">
    <text evidence="7">The sequence shown here is derived from an EMBL/GenBank/DDBJ whole genome shotgun (WGS) entry which is preliminary data.</text>
</comment>
<dbReference type="GO" id="GO:0016020">
    <property type="term" value="C:membrane"/>
    <property type="evidence" value="ECO:0007669"/>
    <property type="project" value="UniProtKB-SubCell"/>
</dbReference>
<dbReference type="CDD" id="cd07042">
    <property type="entry name" value="STAS_SulP_like_sulfate_transporter"/>
    <property type="match status" value="1"/>
</dbReference>
<proteinExistence type="predicted"/>
<keyword evidence="2 5" id="KW-0812">Transmembrane</keyword>
<dbReference type="InterPro" id="IPR011547">
    <property type="entry name" value="SLC26A/SulP_dom"/>
</dbReference>
<feature type="transmembrane region" description="Helical" evidence="5">
    <location>
        <begin position="347"/>
        <end position="365"/>
    </location>
</feature>
<dbReference type="RefSeq" id="WP_124151819.1">
    <property type="nucleotide sequence ID" value="NZ_RQIS01000010.1"/>
</dbReference>
<dbReference type="SUPFAM" id="SSF52091">
    <property type="entry name" value="SpoIIaa-like"/>
    <property type="match status" value="1"/>
</dbReference>
<evidence type="ECO:0000313" key="7">
    <source>
        <dbReference type="EMBL" id="RQH05331.1"/>
    </source>
</evidence>
<reference evidence="7 8" key="1">
    <citation type="submission" date="2018-11" db="EMBL/GenBank/DDBJ databases">
        <title>Paraburkholderia sp. DHOA04, isolated from soil.</title>
        <authorList>
            <person name="Gao Z.-H."/>
            <person name="Qiu L.-H."/>
            <person name="Fu J.-C."/>
        </authorList>
    </citation>
    <scope>NUCLEOTIDE SEQUENCE [LARGE SCALE GENOMIC DNA]</scope>
    <source>
        <strain evidence="7 8">DHOA04</strain>
    </source>
</reference>
<dbReference type="GO" id="GO:0055085">
    <property type="term" value="P:transmembrane transport"/>
    <property type="evidence" value="ECO:0007669"/>
    <property type="project" value="InterPro"/>
</dbReference>
<keyword evidence="8" id="KW-1185">Reference proteome</keyword>
<organism evidence="7 8">
    <name type="scientific">Paraburkholderia dinghuensis</name>
    <dbReference type="NCBI Taxonomy" id="2305225"/>
    <lineage>
        <taxon>Bacteria</taxon>
        <taxon>Pseudomonadati</taxon>
        <taxon>Pseudomonadota</taxon>
        <taxon>Betaproteobacteria</taxon>
        <taxon>Burkholderiales</taxon>
        <taxon>Burkholderiaceae</taxon>
        <taxon>Paraburkholderia</taxon>
    </lineage>
</organism>
<gene>
    <name evidence="7" type="ORF">D1Y85_14805</name>
</gene>
<feature type="transmembrane region" description="Helical" evidence="5">
    <location>
        <begin position="130"/>
        <end position="153"/>
    </location>
</feature>
<keyword evidence="4 5" id="KW-0472">Membrane</keyword>
<evidence type="ECO:0000313" key="8">
    <source>
        <dbReference type="Proteomes" id="UP000272778"/>
    </source>
</evidence>
<sequence length="554" mass="58608">MPTATPDAPPGFFDRHLKDLLAGCAIAGLLLPEAVAYANIGNVPPQAGIIALLVGLVLYGVIGNSRFAVVSSTSSSAAVLAAVTLSASGGDPATRLLIGAGIVIMTGLFFLVASAARLGNMSDFIAKPVLRGFTFGLAITIVLKQLGLALQVSPAHSDAPRYLWGLLRASSRWHVYGGVLAIVALVILSVLKRWPRMPATLIVIVLAIGLGYAVDLSQYGIPQVGHIDLAHISFGAPDLERTQWLRCGELAFAMMLITYAESYGSIRGFALKHDDPFSPNRDLAALGASNLFSGLLGGMPVGAGYSATSANEGAGAQTRVAAWSAAAVIALMATLLLPQIALIPEPVLAAIVIHAVGHTIDPRIFAPYLKWRRDRFLVLGACLAVLLLGVLDGLLLAIAVSLLWTLRKLSEPNVSVLGRLGDTHDFVDTRSHQDAQPVPGMLIVRPEAPLFFANVERVLAYLRTLAASQGDTVRYTIISLEESGDIDGSSIEALQTYAAEMARDGRRLVLARLKPRALRVLARATTEALPVESLHELSVDVCVRSLLDAQKAAQ</sequence>
<evidence type="ECO:0000256" key="5">
    <source>
        <dbReference type="SAM" id="Phobius"/>
    </source>
</evidence>
<dbReference type="OrthoDB" id="9177189at2"/>
<dbReference type="Proteomes" id="UP000272778">
    <property type="component" value="Unassembled WGS sequence"/>
</dbReference>
<dbReference type="InterPro" id="IPR002645">
    <property type="entry name" value="STAS_dom"/>
</dbReference>
<dbReference type="Pfam" id="PF00916">
    <property type="entry name" value="Sulfate_transp"/>
    <property type="match status" value="1"/>
</dbReference>
<feature type="transmembrane region" description="Helical" evidence="5">
    <location>
        <begin position="283"/>
        <end position="308"/>
    </location>
</feature>
<dbReference type="EMBL" id="RQIS01000010">
    <property type="protein sequence ID" value="RQH05331.1"/>
    <property type="molecule type" value="Genomic_DNA"/>
</dbReference>
<feature type="transmembrane region" description="Helical" evidence="5">
    <location>
        <begin position="320"/>
        <end position="341"/>
    </location>
</feature>
<accession>A0A3N6N425</accession>
<name>A0A3N6N425_9BURK</name>
<feature type="transmembrane region" description="Helical" evidence="5">
    <location>
        <begin position="377"/>
        <end position="404"/>
    </location>
</feature>
<evidence type="ECO:0000256" key="2">
    <source>
        <dbReference type="ARBA" id="ARBA00022692"/>
    </source>
</evidence>
<evidence type="ECO:0000259" key="6">
    <source>
        <dbReference type="PROSITE" id="PS50801"/>
    </source>
</evidence>
<dbReference type="InterPro" id="IPR001902">
    <property type="entry name" value="SLC26A/SulP_fam"/>
</dbReference>